<feature type="compositionally biased region" description="Basic and acidic residues" evidence="1">
    <location>
        <begin position="1"/>
        <end position="17"/>
    </location>
</feature>
<dbReference type="EMBL" id="MKHE01000012">
    <property type="protein sequence ID" value="OWK09444.1"/>
    <property type="molecule type" value="Genomic_DNA"/>
</dbReference>
<dbReference type="Proteomes" id="UP000242450">
    <property type="component" value="Chromosome 12"/>
</dbReference>
<feature type="region of interest" description="Disordered" evidence="1">
    <location>
        <begin position="1"/>
        <end position="90"/>
    </location>
</feature>
<evidence type="ECO:0000313" key="3">
    <source>
        <dbReference type="Proteomes" id="UP000242450"/>
    </source>
</evidence>
<accession>A0A212CUB1</accession>
<evidence type="ECO:0000256" key="1">
    <source>
        <dbReference type="SAM" id="MobiDB-lite"/>
    </source>
</evidence>
<sequence>MQRADEGLNKDKIKRLELAVCDESSEPEEEEETEAGATYASDKSEEENDIESEEEPEAKDEGSSDQISSGVGDSDSEGLDGPVKVAPKRKRMVLTLQTKNPEGRFPDLTSELNRWHTTFGHEKARKTGLITPKVGFDSDYDQALAEIRENEQSLLEYLEKQHS</sequence>
<proteinExistence type="predicted"/>
<name>A0A212CUB1_CEREH</name>
<feature type="compositionally biased region" description="Acidic residues" evidence="1">
    <location>
        <begin position="23"/>
        <end position="34"/>
    </location>
</feature>
<evidence type="ECO:0000313" key="2">
    <source>
        <dbReference type="EMBL" id="OWK09444.1"/>
    </source>
</evidence>
<dbReference type="Gene3D" id="1.10.1420.10">
    <property type="match status" value="1"/>
</dbReference>
<organism evidence="2 3">
    <name type="scientific">Cervus elaphus hippelaphus</name>
    <name type="common">European red deer</name>
    <dbReference type="NCBI Taxonomy" id="46360"/>
    <lineage>
        <taxon>Eukaryota</taxon>
        <taxon>Metazoa</taxon>
        <taxon>Chordata</taxon>
        <taxon>Craniata</taxon>
        <taxon>Vertebrata</taxon>
        <taxon>Euteleostomi</taxon>
        <taxon>Mammalia</taxon>
        <taxon>Eutheria</taxon>
        <taxon>Laurasiatheria</taxon>
        <taxon>Artiodactyla</taxon>
        <taxon>Ruminantia</taxon>
        <taxon>Pecora</taxon>
        <taxon>Cervidae</taxon>
        <taxon>Cervinae</taxon>
        <taxon>Cervus</taxon>
    </lineage>
</organism>
<keyword evidence="3" id="KW-1185">Reference proteome</keyword>
<reference evidence="2 3" key="1">
    <citation type="journal article" date="2018" name="Mol. Genet. Genomics">
        <title>The red deer Cervus elaphus genome CerEla1.0: sequencing, annotating, genes, and chromosomes.</title>
        <authorList>
            <person name="Bana N.A."/>
            <person name="Nyiri A."/>
            <person name="Nagy J."/>
            <person name="Frank K."/>
            <person name="Nagy T."/>
            <person name="Steger V."/>
            <person name="Schiller M."/>
            <person name="Lakatos P."/>
            <person name="Sugar L."/>
            <person name="Horn P."/>
            <person name="Barta E."/>
            <person name="Orosz L."/>
        </authorList>
    </citation>
    <scope>NUCLEOTIDE SEQUENCE [LARGE SCALE GENOMIC DNA]</scope>
    <source>
        <strain evidence="2">Hungarian</strain>
    </source>
</reference>
<dbReference type="OrthoDB" id="10252754at2759"/>
<gene>
    <name evidence="2" type="ORF">Celaphus_00006314</name>
</gene>
<dbReference type="AlphaFoldDB" id="A0A212CUB1"/>
<feature type="compositionally biased region" description="Acidic residues" evidence="1">
    <location>
        <begin position="44"/>
        <end position="58"/>
    </location>
</feature>
<comment type="caution">
    <text evidence="2">The sequence shown here is derived from an EMBL/GenBank/DDBJ whole genome shotgun (WGS) entry which is preliminary data.</text>
</comment>
<protein>
    <submittedName>
        <fullName evidence="2">Uncharacterized protein</fullName>
    </submittedName>
</protein>